<keyword evidence="3" id="KW-1185">Reference proteome</keyword>
<name>A0ABQ7TQP2_PHRPL</name>
<proteinExistence type="predicted"/>
<sequence length="508" mass="57818">MYFCRMAIKKARKNKADKAVQRKNKVQTSEDNQLIIIHDDENDDGCSDLKAKVVKKKKDLVKRDGSSQKGTKKKIKKNYSDIKNKAYADLPIIIESSSDSECLTKNEDICKKLKKKGKHRLSCKGDGNCEVLSKGLPRELQEANFLFRQSSKRKGPGSHGDGGECIKKGKKKKKHKPTCSLMLHDEDNEVESQKQIIPNLEPISQDAMLSGRKMRQILDKSNVSNAVKKKKVLDYLTAVDNEESSNRILDKGISNLVYQLQEQNYCKMRTLGCKGHQDSAAQESEEESRVKRKKWKKKKLKKEKAYLLIPSPQTQENNSGVSNEILLESKSRETQVFQEEKMDLVPDTEQVGRVTKKKSICTKAVSNPPALLVDNEDRSVVEGRKKKVKKYKGIQECSVNGNSGRCENSSKQHIKKKRKRKDRGIVDSSEEEPSLKKGRLKKEAKVREDEIKVVAFKKGNCDEINIDKSRRQALQEEIDRESGKTKVIKEEEESVSKNPVMAWSERIV</sequence>
<gene>
    <name evidence="2" type="ORF">JD844_019806</name>
</gene>
<feature type="region of interest" description="Disordered" evidence="1">
    <location>
        <begin position="150"/>
        <end position="171"/>
    </location>
</feature>
<feature type="compositionally biased region" description="Polar residues" evidence="1">
    <location>
        <begin position="399"/>
        <end position="411"/>
    </location>
</feature>
<accession>A0ABQ7TQP2</accession>
<feature type="region of interest" description="Disordered" evidence="1">
    <location>
        <begin position="475"/>
        <end position="496"/>
    </location>
</feature>
<reference evidence="2 3" key="1">
    <citation type="journal article" date="2022" name="Gigascience">
        <title>A chromosome-level genome assembly and annotation of the desert horned lizard, Phrynosoma platyrhinos, provides insight into chromosomal rearrangements among reptiles.</title>
        <authorList>
            <person name="Koochekian N."/>
            <person name="Ascanio A."/>
            <person name="Farleigh K."/>
            <person name="Card D.C."/>
            <person name="Schield D.R."/>
            <person name="Castoe T.A."/>
            <person name="Jezkova T."/>
        </authorList>
    </citation>
    <scope>NUCLEOTIDE SEQUENCE [LARGE SCALE GENOMIC DNA]</scope>
    <source>
        <strain evidence="2">NK-2021</strain>
    </source>
</reference>
<feature type="region of interest" description="Disordered" evidence="1">
    <location>
        <begin position="399"/>
        <end position="442"/>
    </location>
</feature>
<evidence type="ECO:0000256" key="1">
    <source>
        <dbReference type="SAM" id="MobiDB-lite"/>
    </source>
</evidence>
<protein>
    <recommendedName>
        <fullName evidence="4">Natural killer-tumor recognition protein</fullName>
    </recommendedName>
</protein>
<dbReference type="Proteomes" id="UP000826234">
    <property type="component" value="Unassembled WGS sequence"/>
</dbReference>
<evidence type="ECO:0008006" key="4">
    <source>
        <dbReference type="Google" id="ProtNLM"/>
    </source>
</evidence>
<organism evidence="2 3">
    <name type="scientific">Phrynosoma platyrhinos</name>
    <name type="common">Desert horned lizard</name>
    <dbReference type="NCBI Taxonomy" id="52577"/>
    <lineage>
        <taxon>Eukaryota</taxon>
        <taxon>Metazoa</taxon>
        <taxon>Chordata</taxon>
        <taxon>Craniata</taxon>
        <taxon>Vertebrata</taxon>
        <taxon>Euteleostomi</taxon>
        <taxon>Lepidosauria</taxon>
        <taxon>Squamata</taxon>
        <taxon>Bifurcata</taxon>
        <taxon>Unidentata</taxon>
        <taxon>Episquamata</taxon>
        <taxon>Toxicofera</taxon>
        <taxon>Iguania</taxon>
        <taxon>Phrynosomatidae</taxon>
        <taxon>Phrynosomatinae</taxon>
        <taxon>Phrynosoma</taxon>
    </lineage>
</organism>
<comment type="caution">
    <text evidence="2">The sequence shown here is derived from an EMBL/GenBank/DDBJ whole genome shotgun (WGS) entry which is preliminary data.</text>
</comment>
<dbReference type="EMBL" id="JAIPUX010000026">
    <property type="protein sequence ID" value="KAH0631906.1"/>
    <property type="molecule type" value="Genomic_DNA"/>
</dbReference>
<feature type="compositionally biased region" description="Basic residues" evidence="1">
    <location>
        <begin position="412"/>
        <end position="422"/>
    </location>
</feature>
<feature type="compositionally biased region" description="Basic and acidic residues" evidence="1">
    <location>
        <begin position="480"/>
        <end position="489"/>
    </location>
</feature>
<evidence type="ECO:0000313" key="2">
    <source>
        <dbReference type="EMBL" id="KAH0631906.1"/>
    </source>
</evidence>
<evidence type="ECO:0000313" key="3">
    <source>
        <dbReference type="Proteomes" id="UP000826234"/>
    </source>
</evidence>